<protein>
    <submittedName>
        <fullName evidence="14 15">Ionotropic glutamate receptor, metazoa</fullName>
    </submittedName>
</protein>
<comment type="subcellular location">
    <subcellularLocation>
        <location evidence="1">Membrane</location>
        <topology evidence="1">Multi-pass membrane protein</topology>
    </subcellularLocation>
</comment>
<feature type="transmembrane region" description="Helical" evidence="11">
    <location>
        <begin position="266"/>
        <end position="291"/>
    </location>
</feature>
<evidence type="ECO:0000256" key="10">
    <source>
        <dbReference type="ARBA" id="ARBA00023303"/>
    </source>
</evidence>
<feature type="chain" id="PRO_5012535604" evidence="12">
    <location>
        <begin position="26"/>
        <end position="475"/>
    </location>
</feature>
<keyword evidence="7 15" id="KW-0675">Receptor</keyword>
<reference evidence="15" key="2">
    <citation type="submission" date="2017-02" db="EMBL/GenBank/DDBJ databases">
        <title>Sunflower complete genome.</title>
        <authorList>
            <person name="Langlade N."/>
            <person name="Munos S."/>
        </authorList>
    </citation>
    <scope>NUCLEOTIDE SEQUENCE [LARGE SCALE GENOMIC DNA]</scope>
    <source>
        <tissue evidence="15">Leaves</tissue>
    </source>
</reference>
<proteinExistence type="predicted"/>
<evidence type="ECO:0000313" key="15">
    <source>
        <dbReference type="EMBL" id="OTG14027.1"/>
    </source>
</evidence>
<keyword evidence="8" id="KW-0325">Glycoprotein</keyword>
<dbReference type="InParanoid" id="A0A251TSC2"/>
<name>A0A251TSC2_HELAN</name>
<feature type="transmembrane region" description="Helical" evidence="11">
    <location>
        <begin position="434"/>
        <end position="455"/>
    </location>
</feature>
<evidence type="ECO:0000256" key="5">
    <source>
        <dbReference type="ARBA" id="ARBA00023065"/>
    </source>
</evidence>
<keyword evidence="16" id="KW-1185">Reference proteome</keyword>
<dbReference type="Gramene" id="mRNA:HanXRQr2_Chr09g0371641">
    <property type="protein sequence ID" value="mRNA:HanXRQr2_Chr09g0371641"/>
    <property type="gene ID" value="HanXRQr2_Chr09g0371641"/>
</dbReference>
<keyword evidence="10" id="KW-0407">Ion channel</keyword>
<keyword evidence="12" id="KW-0732">Signal</keyword>
<dbReference type="InterPro" id="IPR001320">
    <property type="entry name" value="Iontro_rcpt_C"/>
</dbReference>
<feature type="transmembrane region" description="Helical" evidence="11">
    <location>
        <begin position="235"/>
        <end position="254"/>
    </location>
</feature>
<dbReference type="EMBL" id="MNCJ02000324">
    <property type="protein sequence ID" value="KAF5789475.1"/>
    <property type="molecule type" value="Genomic_DNA"/>
</dbReference>
<evidence type="ECO:0000256" key="11">
    <source>
        <dbReference type="SAM" id="Phobius"/>
    </source>
</evidence>
<dbReference type="Proteomes" id="UP000215914">
    <property type="component" value="Chromosome 9"/>
</dbReference>
<dbReference type="Pfam" id="PF00060">
    <property type="entry name" value="Lig_chan"/>
    <property type="match status" value="1"/>
</dbReference>
<evidence type="ECO:0000313" key="16">
    <source>
        <dbReference type="Proteomes" id="UP000215914"/>
    </source>
</evidence>
<keyword evidence="9" id="KW-1071">Ligand-gated ion channel</keyword>
<keyword evidence="3 11" id="KW-0812">Transmembrane</keyword>
<organism evidence="15 16">
    <name type="scientific">Helianthus annuus</name>
    <name type="common">Common sunflower</name>
    <dbReference type="NCBI Taxonomy" id="4232"/>
    <lineage>
        <taxon>Eukaryota</taxon>
        <taxon>Viridiplantae</taxon>
        <taxon>Streptophyta</taxon>
        <taxon>Embryophyta</taxon>
        <taxon>Tracheophyta</taxon>
        <taxon>Spermatophyta</taxon>
        <taxon>Magnoliopsida</taxon>
        <taxon>eudicotyledons</taxon>
        <taxon>Gunneridae</taxon>
        <taxon>Pentapetalae</taxon>
        <taxon>asterids</taxon>
        <taxon>campanulids</taxon>
        <taxon>Asterales</taxon>
        <taxon>Asteraceae</taxon>
        <taxon>Asteroideae</taxon>
        <taxon>Heliantheae alliance</taxon>
        <taxon>Heliantheae</taxon>
        <taxon>Helianthus</taxon>
    </lineage>
</organism>
<feature type="domain" description="Ionotropic glutamate receptor C-terminal" evidence="13">
    <location>
        <begin position="77"/>
        <end position="416"/>
    </location>
</feature>
<evidence type="ECO:0000259" key="13">
    <source>
        <dbReference type="SMART" id="SM00079"/>
    </source>
</evidence>
<dbReference type="Gene3D" id="1.10.287.70">
    <property type="match status" value="1"/>
</dbReference>
<keyword evidence="2" id="KW-0813">Transport</keyword>
<keyword evidence="6 11" id="KW-0472">Membrane</keyword>
<dbReference type="GO" id="GO:0005886">
    <property type="term" value="C:plasma membrane"/>
    <property type="evidence" value="ECO:0000318"/>
    <property type="project" value="GO_Central"/>
</dbReference>
<evidence type="ECO:0000256" key="2">
    <source>
        <dbReference type="ARBA" id="ARBA00022448"/>
    </source>
</evidence>
<evidence type="ECO:0000256" key="8">
    <source>
        <dbReference type="ARBA" id="ARBA00023180"/>
    </source>
</evidence>
<feature type="transmembrane region" description="Helical" evidence="11">
    <location>
        <begin position="205"/>
        <end position="223"/>
    </location>
</feature>
<sequence>MEHTKHIVSFVKIVCMLCAVDVVTSSRVTTLQDMSSHKRLSFQEEYHVGGGVDVCADIIGPEWKITKQEKVDYLCPELLVWVPKTGFTELVKVNQKSQLEGGFSIAIFCYVLHVLPFNIQPIFKPFVNANGESNGTYDDLLKQIRNQPSESCQAVAGDVTVRASRTPFYDFTIPYQGAELYMLVRATHEWNQTLWTFLKPFTWRLWIVIVGAGIYIGFAVAFLEYRVGNPKFKVPIHHKVVMIIWFPISTFFFYEGKILNKNSKVVLITWLSMIFIIVQIFTATLSSWLTIDQLRPKLPSSFENAGYQYGGYVDNYITQNYNCSGKHLKALKSIEEYKNAFSNGSISAVFDELPYIDLFLAKYGSDYMKVGPLNQQSGHAFAFPHDSPLVNYFTRAVVNITESEIMKEMKEKYFRFDVPNGSQSNQALPQSLDIHSFIGLFIFTGILTIVAIILSESSIRSTSIKNKILPISTEN</sequence>
<evidence type="ECO:0000256" key="6">
    <source>
        <dbReference type="ARBA" id="ARBA00023136"/>
    </source>
</evidence>
<reference evidence="14 16" key="1">
    <citation type="journal article" date="2017" name="Nature">
        <title>The sunflower genome provides insights into oil metabolism, flowering and Asterid evolution.</title>
        <authorList>
            <person name="Badouin H."/>
            <person name="Gouzy J."/>
            <person name="Grassa C.J."/>
            <person name="Murat F."/>
            <person name="Staton S.E."/>
            <person name="Cottret L."/>
            <person name="Lelandais-Briere C."/>
            <person name="Owens G.L."/>
            <person name="Carrere S."/>
            <person name="Mayjonade B."/>
            <person name="Legrand L."/>
            <person name="Gill N."/>
            <person name="Kane N.C."/>
            <person name="Bowers J.E."/>
            <person name="Hubner S."/>
            <person name="Bellec A."/>
            <person name="Berard A."/>
            <person name="Berges H."/>
            <person name="Blanchet N."/>
            <person name="Boniface M.C."/>
            <person name="Brunel D."/>
            <person name="Catrice O."/>
            <person name="Chaidir N."/>
            <person name="Claudel C."/>
            <person name="Donnadieu C."/>
            <person name="Faraut T."/>
            <person name="Fievet G."/>
            <person name="Helmstetter N."/>
            <person name="King M."/>
            <person name="Knapp S.J."/>
            <person name="Lai Z."/>
            <person name="Le Paslier M.C."/>
            <person name="Lippi Y."/>
            <person name="Lorenzon L."/>
            <person name="Mandel J.R."/>
            <person name="Marage G."/>
            <person name="Marchand G."/>
            <person name="Marquand E."/>
            <person name="Bret-Mestries E."/>
            <person name="Morien E."/>
            <person name="Nambeesan S."/>
            <person name="Nguyen T."/>
            <person name="Pegot-Espagnet P."/>
            <person name="Pouilly N."/>
            <person name="Raftis F."/>
            <person name="Sallet E."/>
            <person name="Schiex T."/>
            <person name="Thomas J."/>
            <person name="Vandecasteele C."/>
            <person name="Vares D."/>
            <person name="Vear F."/>
            <person name="Vautrin S."/>
            <person name="Crespi M."/>
            <person name="Mangin B."/>
            <person name="Burke J.M."/>
            <person name="Salse J."/>
            <person name="Munos S."/>
            <person name="Vincourt P."/>
            <person name="Rieseberg L.H."/>
            <person name="Langlade N.B."/>
        </authorList>
    </citation>
    <scope>NUCLEOTIDE SEQUENCE [LARGE SCALE GENOMIC DNA]</scope>
    <source>
        <strain evidence="16">cv. SF193</strain>
        <tissue evidence="14">Leaves</tissue>
    </source>
</reference>
<keyword evidence="4 11" id="KW-1133">Transmembrane helix</keyword>
<dbReference type="SMART" id="SM00079">
    <property type="entry name" value="PBPe"/>
    <property type="match status" value="1"/>
</dbReference>
<evidence type="ECO:0000256" key="12">
    <source>
        <dbReference type="SAM" id="SignalP"/>
    </source>
</evidence>
<evidence type="ECO:0000256" key="4">
    <source>
        <dbReference type="ARBA" id="ARBA00022989"/>
    </source>
</evidence>
<evidence type="ECO:0000256" key="3">
    <source>
        <dbReference type="ARBA" id="ARBA00022692"/>
    </source>
</evidence>
<evidence type="ECO:0000256" key="1">
    <source>
        <dbReference type="ARBA" id="ARBA00004141"/>
    </source>
</evidence>
<feature type="signal peptide" evidence="12">
    <location>
        <begin position="1"/>
        <end position="25"/>
    </location>
</feature>
<dbReference type="EMBL" id="CM007898">
    <property type="protein sequence ID" value="OTG14027.1"/>
    <property type="molecule type" value="Genomic_DNA"/>
</dbReference>
<dbReference type="GO" id="GO:0038023">
    <property type="term" value="F:signaling receptor activity"/>
    <property type="evidence" value="ECO:0000318"/>
    <property type="project" value="GO_Central"/>
</dbReference>
<evidence type="ECO:0000256" key="7">
    <source>
        <dbReference type="ARBA" id="ARBA00023170"/>
    </source>
</evidence>
<evidence type="ECO:0000256" key="9">
    <source>
        <dbReference type="ARBA" id="ARBA00023286"/>
    </source>
</evidence>
<accession>A0A251TSC2</accession>
<keyword evidence="5" id="KW-0406">Ion transport</keyword>
<dbReference type="InterPro" id="IPR015683">
    <property type="entry name" value="Ionotropic_Glu_rcpt"/>
</dbReference>
<dbReference type="SUPFAM" id="SSF53850">
    <property type="entry name" value="Periplasmic binding protein-like II"/>
    <property type="match status" value="1"/>
</dbReference>
<reference evidence="14" key="3">
    <citation type="submission" date="2020-06" db="EMBL/GenBank/DDBJ databases">
        <title>Helianthus annuus Genome sequencing and assembly Release 2.</title>
        <authorList>
            <person name="Gouzy J."/>
            <person name="Langlade N."/>
            <person name="Munos S."/>
        </authorList>
    </citation>
    <scope>NUCLEOTIDE SEQUENCE</scope>
    <source>
        <tissue evidence="14">Leaves</tissue>
    </source>
</reference>
<evidence type="ECO:0000313" key="14">
    <source>
        <dbReference type="EMBL" id="KAF5789475.1"/>
    </source>
</evidence>
<dbReference type="GO" id="GO:0015276">
    <property type="term" value="F:ligand-gated monoatomic ion channel activity"/>
    <property type="evidence" value="ECO:0000318"/>
    <property type="project" value="GO_Central"/>
</dbReference>
<dbReference type="AlphaFoldDB" id="A0A251TSC2"/>
<dbReference type="Gene3D" id="3.40.190.10">
    <property type="entry name" value="Periplasmic binding protein-like II"/>
    <property type="match status" value="3"/>
</dbReference>
<dbReference type="PANTHER" id="PTHR18966">
    <property type="entry name" value="IONOTROPIC GLUTAMATE RECEPTOR"/>
    <property type="match status" value="1"/>
</dbReference>
<gene>
    <name evidence="15" type="ORF">HannXRQ_Chr09g0244771</name>
    <name evidence="14" type="ORF">HanXRQr2_Chr09g0371641</name>
</gene>
<dbReference type="OMA" id="RATHEWN"/>
<dbReference type="OrthoDB" id="5984008at2759"/>